<reference evidence="5" key="1">
    <citation type="submission" date="2017-08" db="EMBL/GenBank/DDBJ databases">
        <title>A dynamic microbial community with high functional redundancy inhabits the cold, oxic subseafloor aquifer.</title>
        <authorList>
            <person name="Tully B.J."/>
            <person name="Wheat C.G."/>
            <person name="Glazer B.T."/>
            <person name="Huber J.A."/>
        </authorList>
    </citation>
    <scope>NUCLEOTIDE SEQUENCE [LARGE SCALE GENOMIC DNA]</scope>
</reference>
<dbReference type="PANTHER" id="PTHR38043">
    <property type="entry name" value="PROTEIN HEMX"/>
    <property type="match status" value="1"/>
</dbReference>
<feature type="coiled-coil region" evidence="1">
    <location>
        <begin position="58"/>
        <end position="131"/>
    </location>
</feature>
<dbReference type="InterPro" id="IPR007470">
    <property type="entry name" value="HemX"/>
</dbReference>
<keyword evidence="3" id="KW-1133">Transmembrane helix</keyword>
<keyword evidence="3" id="KW-0472">Membrane</keyword>
<dbReference type="EMBL" id="NVUL01000065">
    <property type="protein sequence ID" value="PCI75910.1"/>
    <property type="molecule type" value="Genomic_DNA"/>
</dbReference>
<gene>
    <name evidence="4" type="ORF">COB20_11865</name>
</gene>
<keyword evidence="1" id="KW-0175">Coiled coil</keyword>
<evidence type="ECO:0000256" key="2">
    <source>
        <dbReference type="SAM" id="MobiDB-lite"/>
    </source>
</evidence>
<feature type="region of interest" description="Disordered" evidence="2">
    <location>
        <begin position="1"/>
        <end position="30"/>
    </location>
</feature>
<protein>
    <recommendedName>
        <fullName evidence="6">Heme biosynthesis operon protein HemX</fullName>
    </recommendedName>
</protein>
<evidence type="ECO:0008006" key="6">
    <source>
        <dbReference type="Google" id="ProtNLM"/>
    </source>
</evidence>
<dbReference type="PANTHER" id="PTHR38043:SF1">
    <property type="entry name" value="PROTEIN HEMX"/>
    <property type="match status" value="1"/>
</dbReference>
<evidence type="ECO:0000256" key="3">
    <source>
        <dbReference type="SAM" id="Phobius"/>
    </source>
</evidence>
<dbReference type="Pfam" id="PF04375">
    <property type="entry name" value="HemX"/>
    <property type="match status" value="1"/>
</dbReference>
<feature type="transmembrane region" description="Helical" evidence="3">
    <location>
        <begin position="37"/>
        <end position="56"/>
    </location>
</feature>
<name>A0A2A4X042_9GAMM</name>
<comment type="caution">
    <text evidence="4">The sequence shown here is derived from an EMBL/GenBank/DDBJ whole genome shotgun (WGS) entry which is preliminary data.</text>
</comment>
<organism evidence="4 5">
    <name type="scientific">SAR86 cluster bacterium</name>
    <dbReference type="NCBI Taxonomy" id="2030880"/>
    <lineage>
        <taxon>Bacteria</taxon>
        <taxon>Pseudomonadati</taxon>
        <taxon>Pseudomonadota</taxon>
        <taxon>Gammaproteobacteria</taxon>
        <taxon>SAR86 cluster</taxon>
    </lineage>
</organism>
<accession>A0A2A4X042</accession>
<sequence length="371" mass="41710">MTEQSETPKILDEISKSNASKASSRSTRKQQTTRRRFAVVTIILLPIVAGVLFLAYQQISLQSKLAEFELENQRLNQSLATQSTQLRQIERAQLATPEPIEFDDSSVRELESALSEEIDRLTAQLADLQAAQLLTNNATDRAWKILEGQYLVGIANQKLMLEGDVVTAISQLEIADQALLDSGSSSVFAVRQAIAGDLQKLRNIEVLDREGIYLRLDSLLAEMENIDLLNTMRTEFENRRNAESQPLQLGSDANSLLESSFEFLGSIFVWREWEETPEAMLAPGQDDLIKQNLRLMLEQAQLALLMRDNSLYQQAMAKSQDWFQRYAVTNSIQGQALKTELNQLRAIDIDPLLPVLSQSLSLINQLAASER</sequence>
<dbReference type="Proteomes" id="UP000218767">
    <property type="component" value="Unassembled WGS sequence"/>
</dbReference>
<dbReference type="AlphaFoldDB" id="A0A2A4X042"/>
<evidence type="ECO:0000256" key="1">
    <source>
        <dbReference type="SAM" id="Coils"/>
    </source>
</evidence>
<keyword evidence="3" id="KW-0812">Transmembrane</keyword>
<proteinExistence type="predicted"/>
<evidence type="ECO:0000313" key="5">
    <source>
        <dbReference type="Proteomes" id="UP000218767"/>
    </source>
</evidence>
<evidence type="ECO:0000313" key="4">
    <source>
        <dbReference type="EMBL" id="PCI75910.1"/>
    </source>
</evidence>
<feature type="compositionally biased region" description="Low complexity" evidence="2">
    <location>
        <begin position="16"/>
        <end position="25"/>
    </location>
</feature>